<name>A0A5J6MLS7_9PROT</name>
<organism evidence="1 2">
    <name type="scientific">Hypericibacter terrae</name>
    <dbReference type="NCBI Taxonomy" id="2602015"/>
    <lineage>
        <taxon>Bacteria</taxon>
        <taxon>Pseudomonadati</taxon>
        <taxon>Pseudomonadota</taxon>
        <taxon>Alphaproteobacteria</taxon>
        <taxon>Rhodospirillales</taxon>
        <taxon>Dongiaceae</taxon>
        <taxon>Hypericibacter</taxon>
    </lineage>
</organism>
<dbReference type="KEGG" id="htq:FRZ44_34850"/>
<dbReference type="EMBL" id="CP042906">
    <property type="protein sequence ID" value="QEX18181.1"/>
    <property type="molecule type" value="Genomic_DNA"/>
</dbReference>
<evidence type="ECO:0000313" key="1">
    <source>
        <dbReference type="EMBL" id="QEX18181.1"/>
    </source>
</evidence>
<evidence type="ECO:0000313" key="2">
    <source>
        <dbReference type="Proteomes" id="UP000326202"/>
    </source>
</evidence>
<protein>
    <submittedName>
        <fullName evidence="1">Uncharacterized protein</fullName>
    </submittedName>
</protein>
<dbReference type="Proteomes" id="UP000326202">
    <property type="component" value="Chromosome"/>
</dbReference>
<gene>
    <name evidence="1" type="ORF">FRZ44_34850</name>
</gene>
<proteinExistence type="predicted"/>
<dbReference type="AlphaFoldDB" id="A0A5J6MLS7"/>
<keyword evidence="2" id="KW-1185">Reference proteome</keyword>
<accession>A0A5J6MLS7</accession>
<reference evidence="1 2" key="1">
    <citation type="submission" date="2019-08" db="EMBL/GenBank/DDBJ databases">
        <title>Hyperibacter terrae gen. nov., sp. nov. and Hyperibacter viscosus sp. nov., two new members in the family Rhodospirillaceae isolated from the rhizosphere of Hypericum perforatum.</title>
        <authorList>
            <person name="Noviana Z."/>
        </authorList>
    </citation>
    <scope>NUCLEOTIDE SEQUENCE [LARGE SCALE GENOMIC DNA]</scope>
    <source>
        <strain evidence="1 2">R5913</strain>
    </source>
</reference>
<sequence length="103" mass="11329">MLEANLTKTPLPELIDPEAMFGLPENLLIYSCLADETKIQALNLWKHDLVLLMTATDENMPAHTGQPSYMPGESTAEMLRRVSNVLLALDPLETGKSGPSHRA</sequence>